<dbReference type="SMART" id="SM01001">
    <property type="entry name" value="AIRC"/>
    <property type="match status" value="1"/>
</dbReference>
<sequence length="252" mass="26095">MNPTELQTMLTALSEGKLSVAEGMERLRTLPFEDVGVAMIDRHRELRQGAPEVVFGEGKSGEQLLTIVGRMAEHGGNILVTRLAADKAGPLLERHPGAAYDRDARALTLVQKPVAKCGIGKILVVCAGTSDIPVAREASLTARILGNEVDELVDVGVAGIHRLLARADLLQEAAVIIVVAGMEGALPSVVGGLVSVPVIAVPTSIGYGAAFGGVAALLGMLNSCAAGVTVVNIDNGFGAAFAAHRINTRREP</sequence>
<dbReference type="GO" id="GO:0006189">
    <property type="term" value="P:'de novo' IMP biosynthetic process"/>
    <property type="evidence" value="ECO:0007669"/>
    <property type="project" value="InterPro"/>
</dbReference>
<evidence type="ECO:0000313" key="2">
    <source>
        <dbReference type="EMBL" id="ALC15726.1"/>
    </source>
</evidence>
<dbReference type="STRING" id="1603606.DSOUD_0940"/>
<evidence type="ECO:0000259" key="1">
    <source>
        <dbReference type="SMART" id="SM01001"/>
    </source>
</evidence>
<dbReference type="EMBL" id="CP010802">
    <property type="protein sequence ID" value="ALC15726.1"/>
    <property type="molecule type" value="Genomic_DNA"/>
</dbReference>
<protein>
    <submittedName>
        <fullName evidence="2">1-(5-phosphoribosyl)-5-amino-4-imidazole-carboxyl ate carboxylase</fullName>
    </submittedName>
</protein>
<gene>
    <name evidence="2" type="ORF">DSOUD_0940</name>
</gene>
<dbReference type="Gene3D" id="3.40.50.1970">
    <property type="match status" value="1"/>
</dbReference>
<dbReference type="SUPFAM" id="SSF52255">
    <property type="entry name" value="N5-CAIR mutase (phosphoribosylaminoimidazole carboxylase, PurE)"/>
    <property type="match status" value="1"/>
</dbReference>
<feature type="domain" description="PurE" evidence="1">
    <location>
        <begin position="120"/>
        <end position="252"/>
    </location>
</feature>
<organism evidence="2 3">
    <name type="scientific">Desulfuromonas soudanensis</name>
    <dbReference type="NCBI Taxonomy" id="1603606"/>
    <lineage>
        <taxon>Bacteria</taxon>
        <taxon>Pseudomonadati</taxon>
        <taxon>Thermodesulfobacteriota</taxon>
        <taxon>Desulfuromonadia</taxon>
        <taxon>Desulfuromonadales</taxon>
        <taxon>Desulfuromonadaceae</taxon>
        <taxon>Desulfuromonas</taxon>
    </lineage>
</organism>
<dbReference type="PATRIC" id="fig|1603606.3.peg.1032"/>
<accession>A0A0M4D142</accession>
<dbReference type="GO" id="GO:0016787">
    <property type="term" value="F:hydrolase activity"/>
    <property type="evidence" value="ECO:0007669"/>
    <property type="project" value="InterPro"/>
</dbReference>
<dbReference type="InterPro" id="IPR000031">
    <property type="entry name" value="PurE_dom"/>
</dbReference>
<dbReference type="KEGG" id="des:DSOUD_0940"/>
<reference evidence="2 3" key="1">
    <citation type="submission" date="2015-07" db="EMBL/GenBank/DDBJ databases">
        <title>Isolation and Genomic Characterization of a Novel Halophilic Metal-Reducing Deltaproteobacterium from the Deep Subsurface.</title>
        <authorList>
            <person name="Badalamenti J.P."/>
            <person name="Summers Z.M."/>
            <person name="Gralnick J.A."/>
            <person name="Bond D.R."/>
        </authorList>
    </citation>
    <scope>NUCLEOTIDE SEQUENCE [LARGE SCALE GENOMIC DNA]</scope>
    <source>
        <strain evidence="2 3">WTL</strain>
    </source>
</reference>
<keyword evidence="3" id="KW-1185">Reference proteome</keyword>
<dbReference type="Pfam" id="PF00731">
    <property type="entry name" value="AIRC"/>
    <property type="match status" value="1"/>
</dbReference>
<dbReference type="NCBIfam" id="NF033503">
    <property type="entry name" value="LarB"/>
    <property type="match status" value="1"/>
</dbReference>
<dbReference type="PANTHER" id="PTHR43064">
    <property type="entry name" value="PHOSPHORIBOSYLAMINOIMIDAZOLE CARBOXYLASE-RELATED"/>
    <property type="match status" value="1"/>
</dbReference>
<proteinExistence type="predicted"/>
<dbReference type="InterPro" id="IPR039476">
    <property type="entry name" value="P2CMN_synthase_LarB"/>
</dbReference>
<dbReference type="PANTHER" id="PTHR43064:SF1">
    <property type="entry name" value="SLL1489 PROTEIN"/>
    <property type="match status" value="1"/>
</dbReference>
<dbReference type="RefSeq" id="WP_053549904.1">
    <property type="nucleotide sequence ID" value="NZ_CP010802.1"/>
</dbReference>
<dbReference type="Proteomes" id="UP000057158">
    <property type="component" value="Chromosome"/>
</dbReference>
<name>A0A0M4D142_9BACT</name>
<dbReference type="AlphaFoldDB" id="A0A0M4D142"/>
<dbReference type="OrthoDB" id="9782511at2"/>
<evidence type="ECO:0000313" key="3">
    <source>
        <dbReference type="Proteomes" id="UP000057158"/>
    </source>
</evidence>